<protein>
    <recommendedName>
        <fullName evidence="3">beta-glucosidase</fullName>
        <ecNumber evidence="3">3.2.1.21</ecNumber>
    </recommendedName>
</protein>
<dbReference type="FunFam" id="3.20.20.80:FF:000013">
    <property type="entry name" value="lactase-phlorizin hydrolase"/>
    <property type="match status" value="1"/>
</dbReference>
<evidence type="ECO:0000256" key="7">
    <source>
        <dbReference type="PROSITE-ProRule" id="PRU10055"/>
    </source>
</evidence>
<feature type="chain" id="PRO_5035722666" description="beta-glucosidase" evidence="10">
    <location>
        <begin position="19"/>
        <end position="500"/>
    </location>
</feature>
<feature type="active site" description="Nucleophile" evidence="7">
    <location>
        <position position="401"/>
    </location>
</feature>
<keyword evidence="6 9" id="KW-0326">Glycosidase</keyword>
<dbReference type="KEGG" id="bmor:101737145"/>
<dbReference type="PROSITE" id="PS00572">
    <property type="entry name" value="GLYCOSYL_HYDROL_F1_1"/>
    <property type="match status" value="1"/>
</dbReference>
<dbReference type="AlphaFoldDB" id="A0A8R1WFE2"/>
<dbReference type="InterPro" id="IPR001360">
    <property type="entry name" value="Glyco_hydro_1"/>
</dbReference>
<comment type="similarity">
    <text evidence="1 8">Belongs to the glycosyl hydrolase 1 family.</text>
</comment>
<dbReference type="PROSITE" id="PS00653">
    <property type="entry name" value="GLYCOSYL_HYDROL_F1_2"/>
    <property type="match status" value="1"/>
</dbReference>
<reference evidence="12" key="1">
    <citation type="journal article" date="2008" name="Insect Biochem. Mol. Biol.">
        <title>The genome of a lepidopteran model insect, the silkworm Bombyx mori.</title>
        <authorList>
            <consortium name="International Silkworm Genome Consortium"/>
        </authorList>
    </citation>
    <scope>NUCLEOTIDE SEQUENCE [LARGE SCALE GENOMIC DNA]</scope>
    <source>
        <strain evidence="12">p50T</strain>
    </source>
</reference>
<dbReference type="OrthoDB" id="65569at2759"/>
<dbReference type="GO" id="GO:0005975">
    <property type="term" value="P:carbohydrate metabolic process"/>
    <property type="evidence" value="ECO:0007669"/>
    <property type="project" value="InterPro"/>
</dbReference>
<accession>A0A8R1WFE2</accession>
<evidence type="ECO:0000313" key="11">
    <source>
        <dbReference type="EnsemblMetazoa" id="XP_004923866.1"/>
    </source>
</evidence>
<evidence type="ECO:0000256" key="4">
    <source>
        <dbReference type="ARBA" id="ARBA00022801"/>
    </source>
</evidence>
<dbReference type="InterPro" id="IPR033132">
    <property type="entry name" value="GH_1_N_CS"/>
</dbReference>
<comment type="subunit">
    <text evidence="2">Homodimer.</text>
</comment>
<dbReference type="Pfam" id="PF00232">
    <property type="entry name" value="Glyco_hydro_1"/>
    <property type="match status" value="1"/>
</dbReference>
<dbReference type="EC" id="3.2.1.21" evidence="3"/>
<evidence type="ECO:0000256" key="6">
    <source>
        <dbReference type="ARBA" id="ARBA00023295"/>
    </source>
</evidence>
<dbReference type="PRINTS" id="PR00131">
    <property type="entry name" value="GLHYDRLASE1"/>
</dbReference>
<keyword evidence="4 9" id="KW-0378">Hydrolase</keyword>
<organism evidence="11 12">
    <name type="scientific">Bombyx mori</name>
    <name type="common">Silk moth</name>
    <dbReference type="NCBI Taxonomy" id="7091"/>
    <lineage>
        <taxon>Eukaryota</taxon>
        <taxon>Metazoa</taxon>
        <taxon>Ecdysozoa</taxon>
        <taxon>Arthropoda</taxon>
        <taxon>Hexapoda</taxon>
        <taxon>Insecta</taxon>
        <taxon>Pterygota</taxon>
        <taxon>Neoptera</taxon>
        <taxon>Endopterygota</taxon>
        <taxon>Lepidoptera</taxon>
        <taxon>Glossata</taxon>
        <taxon>Ditrysia</taxon>
        <taxon>Bombycoidea</taxon>
        <taxon>Bombycidae</taxon>
        <taxon>Bombycinae</taxon>
        <taxon>Bombyx</taxon>
    </lineage>
</organism>
<dbReference type="EnsemblMetazoa" id="XM_004923809.4">
    <property type="protein sequence ID" value="XP_004923866.1"/>
    <property type="gene ID" value="LOC101737145"/>
</dbReference>
<dbReference type="GeneID" id="101737145"/>
<proteinExistence type="inferred from homology"/>
<keyword evidence="5" id="KW-0325">Glycoprotein</keyword>
<dbReference type="PANTHER" id="PTHR10353">
    <property type="entry name" value="GLYCOSYL HYDROLASE"/>
    <property type="match status" value="1"/>
</dbReference>
<dbReference type="SUPFAM" id="SSF51445">
    <property type="entry name" value="(Trans)glycosidases"/>
    <property type="match status" value="1"/>
</dbReference>
<keyword evidence="10" id="KW-0732">Signal</keyword>
<dbReference type="RefSeq" id="XP_004923866.1">
    <property type="nucleotide sequence ID" value="XM_004923809.5"/>
</dbReference>
<evidence type="ECO:0000256" key="1">
    <source>
        <dbReference type="ARBA" id="ARBA00010838"/>
    </source>
</evidence>
<evidence type="ECO:0000313" key="12">
    <source>
        <dbReference type="Proteomes" id="UP000005204"/>
    </source>
</evidence>
<reference evidence="11" key="2">
    <citation type="submission" date="2022-06" db="UniProtKB">
        <authorList>
            <consortium name="EnsemblMetazoa"/>
        </authorList>
    </citation>
    <scope>IDENTIFICATION</scope>
    <source>
        <strain evidence="11">p50T (Dazao)</strain>
    </source>
</reference>
<evidence type="ECO:0000256" key="8">
    <source>
        <dbReference type="RuleBase" id="RU003690"/>
    </source>
</evidence>
<dbReference type="Proteomes" id="UP000005204">
    <property type="component" value="Unassembled WGS sequence"/>
</dbReference>
<dbReference type="GO" id="GO:0008422">
    <property type="term" value="F:beta-glucosidase activity"/>
    <property type="evidence" value="ECO:0007669"/>
    <property type="project" value="TreeGrafter"/>
</dbReference>
<keyword evidence="12" id="KW-1185">Reference proteome</keyword>
<feature type="signal peptide" evidence="10">
    <location>
        <begin position="1"/>
        <end position="18"/>
    </location>
</feature>
<dbReference type="PANTHER" id="PTHR10353:SF36">
    <property type="entry name" value="LP05116P"/>
    <property type="match status" value="1"/>
</dbReference>
<dbReference type="InterPro" id="IPR018120">
    <property type="entry name" value="Glyco_hydro_1_AS"/>
</dbReference>
<name>A0A8R1WFE2_BOMMO</name>
<dbReference type="InterPro" id="IPR017853">
    <property type="entry name" value="GH"/>
</dbReference>
<sequence>MNCLLLFHLLFLFIIISAGRRREQLCFPKGFKFGVATASFQVEGAWNVSGKGESIWDRYTHEYPERVFDHSNADVAADSYHNFRRDVDLVTELSLSFYRFSVSWPRILPTGYSNLVNEDGLRYYSELIDTLHKNNIKPVVTIYHWDLPQSLQDLGGWTNPIIVDYFVDYARLLFTTFGDRVGVWITFNEPLSFCGAGYGGGDAPGAGPAGSGLQDYLCTHHTLLAHAAVYRLYKEHFQDKQKGKIGITLDFSWLEAATTSQEDQKAAETARQFMFGWFAHPIFSSSGDYPAEMKSRVAYVSRKQGFPRSRLPTFTPQQIQRLKGASDFLGLNHYTTYLVNQGSGEIHTQPSFGDDMGVVISQKDEWPRTNSTWLRVVPWGFRKSLNWVKDNYNNPTVLITENGVSQAAGLRDTKRVSYIDVYLRALSDAIYKDGCSVTGYTYWSLLDNYEWMRGFSERFGLFEVNYGSPARTRTARLSSDYYGSVARTGCLPKHYDSFFN</sequence>
<evidence type="ECO:0000256" key="3">
    <source>
        <dbReference type="ARBA" id="ARBA00012744"/>
    </source>
</evidence>
<evidence type="ECO:0000256" key="10">
    <source>
        <dbReference type="SAM" id="SignalP"/>
    </source>
</evidence>
<dbReference type="Gene3D" id="3.20.20.80">
    <property type="entry name" value="Glycosidases"/>
    <property type="match status" value="1"/>
</dbReference>
<evidence type="ECO:0000256" key="5">
    <source>
        <dbReference type="ARBA" id="ARBA00023180"/>
    </source>
</evidence>
<evidence type="ECO:0000256" key="2">
    <source>
        <dbReference type="ARBA" id="ARBA00011738"/>
    </source>
</evidence>
<evidence type="ECO:0000256" key="9">
    <source>
        <dbReference type="RuleBase" id="RU004468"/>
    </source>
</evidence>